<feature type="transmembrane region" description="Helical" evidence="1">
    <location>
        <begin position="12"/>
        <end position="35"/>
    </location>
</feature>
<dbReference type="InterPro" id="IPR012902">
    <property type="entry name" value="N_methyl_site"/>
</dbReference>
<evidence type="ECO:0000256" key="1">
    <source>
        <dbReference type="SAM" id="Phobius"/>
    </source>
</evidence>
<name>A0A7V3ZWW0_UNCW3</name>
<proteinExistence type="predicted"/>
<dbReference type="SUPFAM" id="SSF54523">
    <property type="entry name" value="Pili subunits"/>
    <property type="match status" value="2"/>
</dbReference>
<accession>A0A7V3ZWW0</accession>
<keyword evidence="1" id="KW-0812">Transmembrane</keyword>
<organism evidence="2">
    <name type="scientific">candidate division WOR-3 bacterium</name>
    <dbReference type="NCBI Taxonomy" id="2052148"/>
    <lineage>
        <taxon>Bacteria</taxon>
        <taxon>Bacteria division WOR-3</taxon>
    </lineage>
</organism>
<keyword evidence="1" id="KW-0472">Membrane</keyword>
<dbReference type="PROSITE" id="PS00409">
    <property type="entry name" value="PROKAR_NTER_METHYL"/>
    <property type="match status" value="1"/>
</dbReference>
<dbReference type="AlphaFoldDB" id="A0A7V3ZWW0"/>
<dbReference type="Pfam" id="PF07963">
    <property type="entry name" value="N_methyl"/>
    <property type="match status" value="1"/>
</dbReference>
<gene>
    <name evidence="2" type="ORF">ENU66_02225</name>
</gene>
<dbReference type="InterPro" id="IPR032092">
    <property type="entry name" value="PilW"/>
</dbReference>
<reference evidence="2" key="1">
    <citation type="journal article" date="2020" name="mSystems">
        <title>Genome- and Community-Level Interaction Insights into Carbon Utilization and Element Cycling Functions of Hydrothermarchaeota in Hydrothermal Sediment.</title>
        <authorList>
            <person name="Zhou Z."/>
            <person name="Liu Y."/>
            <person name="Xu W."/>
            <person name="Pan J."/>
            <person name="Luo Z.H."/>
            <person name="Li M."/>
        </authorList>
    </citation>
    <scope>NUCLEOTIDE SEQUENCE [LARGE SCALE GENOMIC DNA]</scope>
    <source>
        <strain evidence="2">SpSt-69</strain>
    </source>
</reference>
<dbReference type="NCBIfam" id="TIGR02532">
    <property type="entry name" value="IV_pilin_GFxxxE"/>
    <property type="match status" value="1"/>
</dbReference>
<dbReference type="InterPro" id="IPR045584">
    <property type="entry name" value="Pilin-like"/>
</dbReference>
<dbReference type="EMBL" id="DTDJ01000021">
    <property type="protein sequence ID" value="HGL17138.1"/>
    <property type="molecule type" value="Genomic_DNA"/>
</dbReference>
<sequence>MNFNSFNKRRGITLIELLVAMGILSLLLAAVFVVYRTQLRTATTQRSISLLQTDIQQAFNIMKFDVLMAGYGIPATQIPINGVNRSDAPDVLSLMSTGFIVGGTTRWSYTMDIFGANQIIVRRWGDERVDVQVGDRILIMDDRKKLIITQPLTVTAREALTYNNQPAYRLTLSGNVQTAAGNFVYVIPGGQFQTVQYSLRNDTLLRAGAPFLTGVEDFQVSYWVDQNKNGIEDAGERVHNPQGIADFNQLLRSVRLNLVLLGALDMDYTYPQNQITLEDHTYNLNGDQLHRRRRIYTLDIKVRNVR</sequence>
<dbReference type="GO" id="GO:0043683">
    <property type="term" value="P:type IV pilus assembly"/>
    <property type="evidence" value="ECO:0007669"/>
    <property type="project" value="InterPro"/>
</dbReference>
<dbReference type="Pfam" id="PF16074">
    <property type="entry name" value="PilW"/>
    <property type="match status" value="1"/>
</dbReference>
<keyword evidence="1" id="KW-1133">Transmembrane helix</keyword>
<protein>
    <submittedName>
        <fullName evidence="2">Prepilin-type N-terminal cleavage/methylation domain-containing protein</fullName>
    </submittedName>
</protein>
<comment type="caution">
    <text evidence="2">The sequence shown here is derived from an EMBL/GenBank/DDBJ whole genome shotgun (WGS) entry which is preliminary data.</text>
</comment>
<evidence type="ECO:0000313" key="2">
    <source>
        <dbReference type="EMBL" id="HGL17138.1"/>
    </source>
</evidence>